<dbReference type="HOGENOM" id="CLU_3198044_0_0_9"/>
<sequence length="45" mass="5316">MTKYLSMENIMVKMELNKGINAKIQSVKKLSMTFINHQFQVVKRD</sequence>
<accession>L1Q4I3</accession>
<dbReference type="EMBL" id="AMEZ01000122">
    <property type="protein sequence ID" value="EKY22527.1"/>
    <property type="molecule type" value="Genomic_DNA"/>
</dbReference>
<dbReference type="AlphaFoldDB" id="L1Q4I3"/>
<organism evidence="1 2">
    <name type="scientific">Clostridium celatum DSM 1785</name>
    <dbReference type="NCBI Taxonomy" id="545697"/>
    <lineage>
        <taxon>Bacteria</taxon>
        <taxon>Bacillati</taxon>
        <taxon>Bacillota</taxon>
        <taxon>Clostridia</taxon>
        <taxon>Eubacteriales</taxon>
        <taxon>Clostridiaceae</taxon>
        <taxon>Clostridium</taxon>
    </lineage>
</organism>
<evidence type="ECO:0000313" key="1">
    <source>
        <dbReference type="EMBL" id="EKY22527.1"/>
    </source>
</evidence>
<dbReference type="STRING" id="545697.HMPREF0216_03201"/>
<dbReference type="Proteomes" id="UP000010420">
    <property type="component" value="Unassembled WGS sequence"/>
</dbReference>
<proteinExistence type="predicted"/>
<keyword evidence="2" id="KW-1185">Reference proteome</keyword>
<protein>
    <submittedName>
        <fullName evidence="1">Uncharacterized protein</fullName>
    </submittedName>
</protein>
<comment type="caution">
    <text evidence="1">The sequence shown here is derived from an EMBL/GenBank/DDBJ whole genome shotgun (WGS) entry which is preliminary data.</text>
</comment>
<reference evidence="1 2" key="1">
    <citation type="submission" date="2012-05" db="EMBL/GenBank/DDBJ databases">
        <authorList>
            <person name="Weinstock G."/>
            <person name="Sodergren E."/>
            <person name="Lobos E.A."/>
            <person name="Fulton L."/>
            <person name="Fulton R."/>
            <person name="Courtney L."/>
            <person name="Fronick C."/>
            <person name="O'Laughlin M."/>
            <person name="Godfrey J."/>
            <person name="Wilson R.M."/>
            <person name="Miner T."/>
            <person name="Farmer C."/>
            <person name="Delehaunty K."/>
            <person name="Cordes M."/>
            <person name="Minx P."/>
            <person name="Tomlinson C."/>
            <person name="Chen J."/>
            <person name="Wollam A."/>
            <person name="Pepin K.H."/>
            <person name="Bhonagiri V."/>
            <person name="Zhang X."/>
            <person name="Suruliraj S."/>
            <person name="Warren W."/>
            <person name="Mitreva M."/>
            <person name="Mardis E.R."/>
            <person name="Wilson R.K."/>
        </authorList>
    </citation>
    <scope>NUCLEOTIDE SEQUENCE [LARGE SCALE GENOMIC DNA]</scope>
    <source>
        <strain evidence="1 2">DSM 1785</strain>
    </source>
</reference>
<evidence type="ECO:0000313" key="2">
    <source>
        <dbReference type="Proteomes" id="UP000010420"/>
    </source>
</evidence>
<name>L1Q4I3_9CLOT</name>
<gene>
    <name evidence="1" type="ORF">HMPREF0216_03201</name>
</gene>